<name>I3CFJ3_9GAMM</name>
<accession>I3CFJ3</accession>
<reference evidence="1 2" key="1">
    <citation type="submission" date="2011-11" db="EMBL/GenBank/DDBJ databases">
        <title>Improved High-Quality Draft sequence of Beggiatoa alba B18lD.</title>
        <authorList>
            <consortium name="US DOE Joint Genome Institute"/>
            <person name="Lucas S."/>
            <person name="Han J."/>
            <person name="Lapidus A."/>
            <person name="Cheng J.-F."/>
            <person name="Goodwin L."/>
            <person name="Pitluck S."/>
            <person name="Peters L."/>
            <person name="Mikhailova N."/>
            <person name="Held B."/>
            <person name="Detter J.C."/>
            <person name="Han C."/>
            <person name="Tapia R."/>
            <person name="Land M."/>
            <person name="Hauser L."/>
            <person name="Kyrpides N."/>
            <person name="Ivanova N."/>
            <person name="Pagani I."/>
            <person name="Samuel K."/>
            <person name="Teske A."/>
            <person name="Mueller J."/>
            <person name="Woyke T."/>
        </authorList>
    </citation>
    <scope>NUCLEOTIDE SEQUENCE [LARGE SCALE GENOMIC DNA]</scope>
    <source>
        <strain evidence="1 2">B18LD</strain>
    </source>
</reference>
<sequence>MTDIRWPGTDGWVKMSKTFDNGIEIHYTYNTNPYSKLCGMADDFKFKNK</sequence>
<evidence type="ECO:0000313" key="2">
    <source>
        <dbReference type="Proteomes" id="UP000005744"/>
    </source>
</evidence>
<protein>
    <submittedName>
        <fullName evidence="1">Uncharacterized protein</fullName>
    </submittedName>
</protein>
<dbReference type="AlphaFoldDB" id="I3CFJ3"/>
<keyword evidence="2" id="KW-1185">Reference proteome</keyword>
<proteinExistence type="predicted"/>
<organism evidence="1 2">
    <name type="scientific">Beggiatoa alba B18LD</name>
    <dbReference type="NCBI Taxonomy" id="395493"/>
    <lineage>
        <taxon>Bacteria</taxon>
        <taxon>Pseudomonadati</taxon>
        <taxon>Pseudomonadota</taxon>
        <taxon>Gammaproteobacteria</taxon>
        <taxon>Thiotrichales</taxon>
        <taxon>Thiotrichaceae</taxon>
        <taxon>Beggiatoa</taxon>
    </lineage>
</organism>
<evidence type="ECO:0000313" key="1">
    <source>
        <dbReference type="EMBL" id="EIJ42386.1"/>
    </source>
</evidence>
<dbReference type="HOGENOM" id="CLU_3132756_0_0_6"/>
<gene>
    <name evidence="1" type="ORF">BegalDRAFT_1502</name>
</gene>
<dbReference type="STRING" id="395493.BegalDRAFT_1502"/>
<dbReference type="Proteomes" id="UP000005744">
    <property type="component" value="Unassembled WGS sequence"/>
</dbReference>
<dbReference type="EMBL" id="JH600070">
    <property type="protein sequence ID" value="EIJ42386.1"/>
    <property type="molecule type" value="Genomic_DNA"/>
</dbReference>